<reference evidence="1 2" key="1">
    <citation type="submission" date="2016-07" db="EMBL/GenBank/DDBJ databases">
        <title>Acinetobacter sp. ANC 4603.</title>
        <authorList>
            <person name="Radolfova-Krizova L."/>
            <person name="Nemec A."/>
        </authorList>
    </citation>
    <scope>NUCLEOTIDE SEQUENCE [LARGE SCALE GENOMIC DNA]</scope>
    <source>
        <strain evidence="1 2">ANC 4603</strain>
    </source>
</reference>
<proteinExistence type="predicted"/>
<dbReference type="PROSITE" id="PS51257">
    <property type="entry name" value="PROKAR_LIPOPROTEIN"/>
    <property type="match status" value="1"/>
</dbReference>
<dbReference type="STRING" id="1891224.BBP83_05980"/>
<protein>
    <recommendedName>
        <fullName evidence="3">Lipoprotein</fullName>
    </recommendedName>
</protein>
<comment type="caution">
    <text evidence="1">The sequence shown here is derived from an EMBL/GenBank/DDBJ whole genome shotgun (WGS) entry which is preliminary data.</text>
</comment>
<evidence type="ECO:0008006" key="3">
    <source>
        <dbReference type="Google" id="ProtNLM"/>
    </source>
</evidence>
<name>A0A1C3CW57_9GAMM</name>
<gene>
    <name evidence="1" type="ORF">BBP83_05980</name>
</gene>
<keyword evidence="2" id="KW-1185">Reference proteome</keyword>
<accession>A0A1C3CW57</accession>
<sequence length="119" mass="13432">MKKLLALSVLIALVGCAEKKPLTPEEQWQGYCRSVGNAARTIMLDRQNAIPKEKAVEHADKIEDETTKKFIISIIDEVYALPEATIRADVESVREKVRSEFTAKCIASPHEKMPDYKPF</sequence>
<dbReference type="RefSeq" id="WP_068886911.1">
    <property type="nucleotide sequence ID" value="NZ_CBCRUU010000006.1"/>
</dbReference>
<evidence type="ECO:0000313" key="2">
    <source>
        <dbReference type="Proteomes" id="UP000186553"/>
    </source>
</evidence>
<dbReference type="OrthoDB" id="6444773at2"/>
<organism evidence="1 2">
    <name type="scientific">Acinetobacter celticus</name>
    <dbReference type="NCBI Taxonomy" id="1891224"/>
    <lineage>
        <taxon>Bacteria</taxon>
        <taxon>Pseudomonadati</taxon>
        <taxon>Pseudomonadota</taxon>
        <taxon>Gammaproteobacteria</taxon>
        <taxon>Moraxellales</taxon>
        <taxon>Moraxellaceae</taxon>
        <taxon>Acinetobacter</taxon>
    </lineage>
</organism>
<dbReference type="Proteomes" id="UP000186553">
    <property type="component" value="Unassembled WGS sequence"/>
</dbReference>
<evidence type="ECO:0000313" key="1">
    <source>
        <dbReference type="EMBL" id="ODA13004.1"/>
    </source>
</evidence>
<dbReference type="AlphaFoldDB" id="A0A1C3CW57"/>
<dbReference type="EMBL" id="MBDL01000009">
    <property type="protein sequence ID" value="ODA13004.1"/>
    <property type="molecule type" value="Genomic_DNA"/>
</dbReference>